<keyword evidence="2" id="KW-1185">Reference proteome</keyword>
<dbReference type="AlphaFoldDB" id="A0AAP0R8X5"/>
<name>A0AAP0R8X5_LIQFO</name>
<sequence length="348" mass="39070">MDTLRCLWLPCRLLGSFWGRRLVGMFRGLILGFGDSRGGGMMMLGRILGSGRDQYWSLWRCRRRKGDCLRLVEMVKEITFRFKCRAGFETLLSRKPADIANTMKGNMNFLSIDLNSMEFESGVLNKERAVNSLLIESNAKSLSLSMTNIDHMDGEHEVGKRIREIHDSVHTPNCLDNFLNCETDSKFPKLIKVERVIARKLDLDLNLPICQFGSSVLCEGSLIGDIDEQHRASPLEADIHDSHDCEVPMGQLYVDGGTQLEICGKEFIIDSSTAKGEMGNFGPLDKAFKSDEALLTSFELAKPVNLMTLDKDQTGKMGMQGTFPSAKHSFSQKQLTEVLWQTEGCPQE</sequence>
<organism evidence="1 2">
    <name type="scientific">Liquidambar formosana</name>
    <name type="common">Formosan gum</name>
    <dbReference type="NCBI Taxonomy" id="63359"/>
    <lineage>
        <taxon>Eukaryota</taxon>
        <taxon>Viridiplantae</taxon>
        <taxon>Streptophyta</taxon>
        <taxon>Embryophyta</taxon>
        <taxon>Tracheophyta</taxon>
        <taxon>Spermatophyta</taxon>
        <taxon>Magnoliopsida</taxon>
        <taxon>eudicotyledons</taxon>
        <taxon>Gunneridae</taxon>
        <taxon>Pentapetalae</taxon>
        <taxon>Saxifragales</taxon>
        <taxon>Altingiaceae</taxon>
        <taxon>Liquidambar</taxon>
    </lineage>
</organism>
<evidence type="ECO:0000313" key="2">
    <source>
        <dbReference type="Proteomes" id="UP001415857"/>
    </source>
</evidence>
<protein>
    <submittedName>
        <fullName evidence="1">Uncharacterized protein</fullName>
    </submittedName>
</protein>
<dbReference type="EMBL" id="JBBPBK010000012">
    <property type="protein sequence ID" value="KAK9273314.1"/>
    <property type="molecule type" value="Genomic_DNA"/>
</dbReference>
<comment type="caution">
    <text evidence="1">The sequence shown here is derived from an EMBL/GenBank/DDBJ whole genome shotgun (WGS) entry which is preliminary data.</text>
</comment>
<evidence type="ECO:0000313" key="1">
    <source>
        <dbReference type="EMBL" id="KAK9273314.1"/>
    </source>
</evidence>
<proteinExistence type="predicted"/>
<accession>A0AAP0R8X5</accession>
<reference evidence="1 2" key="1">
    <citation type="journal article" date="2024" name="Plant J.">
        <title>Genome sequences and population genomics reveal climatic adaptation and genomic divergence between two closely related sweetgum species.</title>
        <authorList>
            <person name="Xu W.Q."/>
            <person name="Ren C.Q."/>
            <person name="Zhang X.Y."/>
            <person name="Comes H.P."/>
            <person name="Liu X.H."/>
            <person name="Li Y.G."/>
            <person name="Kettle C.J."/>
            <person name="Jalonen R."/>
            <person name="Gaisberger H."/>
            <person name="Ma Y.Z."/>
            <person name="Qiu Y.X."/>
        </authorList>
    </citation>
    <scope>NUCLEOTIDE SEQUENCE [LARGE SCALE GENOMIC DNA]</scope>
    <source>
        <strain evidence="1">Hangzhou</strain>
    </source>
</reference>
<gene>
    <name evidence="1" type="ORF">L1049_018121</name>
</gene>
<dbReference type="Proteomes" id="UP001415857">
    <property type="component" value="Unassembled WGS sequence"/>
</dbReference>